<protein>
    <recommendedName>
        <fullName evidence="5">Extracellular solute-binding protein</fullName>
    </recommendedName>
</protein>
<dbReference type="GO" id="GO:0042956">
    <property type="term" value="P:maltodextrin transmembrane transport"/>
    <property type="evidence" value="ECO:0007669"/>
    <property type="project" value="TreeGrafter"/>
</dbReference>
<dbReference type="GO" id="GO:0015768">
    <property type="term" value="P:maltose transport"/>
    <property type="evidence" value="ECO:0007669"/>
    <property type="project" value="TreeGrafter"/>
</dbReference>
<proteinExistence type="inferred from homology"/>
<gene>
    <name evidence="4" type="ORF">S03H2_35330</name>
</gene>
<sequence>MRIKGRLLDNFKRSISIVVLVTVTMVFLSGIAVQTANGEKITITWWYETILPRYLEVQRKNLIEPFERAHPNIEIKTVIKGSQLLSLLRTAIAAGTGSDIIMTMGPAEANRYARVGALIPLDKYIKEAGLDKELAQLALEVGRYMGKIYSLPKTFESMGLIYNKT</sequence>
<dbReference type="Gene3D" id="3.40.190.10">
    <property type="entry name" value="Periplasmic binding protein-like II"/>
    <property type="match status" value="1"/>
</dbReference>
<keyword evidence="3" id="KW-0732">Signal</keyword>
<dbReference type="SUPFAM" id="SSF53850">
    <property type="entry name" value="Periplasmic binding protein-like II"/>
    <property type="match status" value="1"/>
</dbReference>
<name>X1H2I1_9ZZZZ</name>
<dbReference type="PANTHER" id="PTHR30061:SF50">
    <property type="entry name" value="MALTOSE_MALTODEXTRIN-BINDING PERIPLASMIC PROTEIN"/>
    <property type="match status" value="1"/>
</dbReference>
<dbReference type="GO" id="GO:0055052">
    <property type="term" value="C:ATP-binding cassette (ABC) transporter complex, substrate-binding subunit-containing"/>
    <property type="evidence" value="ECO:0007669"/>
    <property type="project" value="TreeGrafter"/>
</dbReference>
<evidence type="ECO:0000256" key="1">
    <source>
        <dbReference type="ARBA" id="ARBA00008520"/>
    </source>
</evidence>
<feature type="non-terminal residue" evidence="4">
    <location>
        <position position="165"/>
    </location>
</feature>
<comment type="similarity">
    <text evidence="1">Belongs to the bacterial solute-binding protein 1 family.</text>
</comment>
<dbReference type="InterPro" id="IPR006059">
    <property type="entry name" value="SBP"/>
</dbReference>
<organism evidence="4">
    <name type="scientific">marine sediment metagenome</name>
    <dbReference type="NCBI Taxonomy" id="412755"/>
    <lineage>
        <taxon>unclassified sequences</taxon>
        <taxon>metagenomes</taxon>
        <taxon>ecological metagenomes</taxon>
    </lineage>
</organism>
<evidence type="ECO:0008006" key="5">
    <source>
        <dbReference type="Google" id="ProtNLM"/>
    </source>
</evidence>
<dbReference type="GO" id="GO:1901982">
    <property type="term" value="F:maltose binding"/>
    <property type="evidence" value="ECO:0007669"/>
    <property type="project" value="TreeGrafter"/>
</dbReference>
<evidence type="ECO:0000313" key="4">
    <source>
        <dbReference type="EMBL" id="GAH48059.1"/>
    </source>
</evidence>
<dbReference type="Pfam" id="PF01547">
    <property type="entry name" value="SBP_bac_1"/>
    <property type="match status" value="1"/>
</dbReference>
<reference evidence="4" key="1">
    <citation type="journal article" date="2014" name="Front. Microbiol.">
        <title>High frequency of phylogenetically diverse reductive dehalogenase-homologous genes in deep subseafloor sedimentary metagenomes.</title>
        <authorList>
            <person name="Kawai M."/>
            <person name="Futagami T."/>
            <person name="Toyoda A."/>
            <person name="Takaki Y."/>
            <person name="Nishi S."/>
            <person name="Hori S."/>
            <person name="Arai W."/>
            <person name="Tsubouchi T."/>
            <person name="Morono Y."/>
            <person name="Uchiyama I."/>
            <person name="Ito T."/>
            <person name="Fujiyama A."/>
            <person name="Inagaki F."/>
            <person name="Takami H."/>
        </authorList>
    </citation>
    <scope>NUCLEOTIDE SEQUENCE</scope>
    <source>
        <strain evidence="4">Expedition CK06-06</strain>
    </source>
</reference>
<keyword evidence="2" id="KW-0813">Transport</keyword>
<evidence type="ECO:0000256" key="2">
    <source>
        <dbReference type="ARBA" id="ARBA00022448"/>
    </source>
</evidence>
<dbReference type="PANTHER" id="PTHR30061">
    <property type="entry name" value="MALTOSE-BINDING PERIPLASMIC PROTEIN"/>
    <property type="match status" value="1"/>
</dbReference>
<evidence type="ECO:0000256" key="3">
    <source>
        <dbReference type="ARBA" id="ARBA00022729"/>
    </source>
</evidence>
<dbReference type="AlphaFoldDB" id="X1H2I1"/>
<dbReference type="EMBL" id="BARU01021594">
    <property type="protein sequence ID" value="GAH48059.1"/>
    <property type="molecule type" value="Genomic_DNA"/>
</dbReference>
<accession>X1H2I1</accession>
<comment type="caution">
    <text evidence="4">The sequence shown here is derived from an EMBL/GenBank/DDBJ whole genome shotgun (WGS) entry which is preliminary data.</text>
</comment>